<dbReference type="STRING" id="1548547.BA177_12025"/>
<dbReference type="Proteomes" id="UP000092695">
    <property type="component" value="Chromosome"/>
</dbReference>
<dbReference type="AlphaFoldDB" id="A0A193LHH1"/>
<keyword evidence="1" id="KW-0378">Hydrolase</keyword>
<evidence type="ECO:0000256" key="2">
    <source>
        <dbReference type="SAM" id="SignalP"/>
    </source>
</evidence>
<gene>
    <name evidence="4" type="ORF">BA177_12025</name>
</gene>
<dbReference type="GO" id="GO:0006508">
    <property type="term" value="P:proteolysis"/>
    <property type="evidence" value="ECO:0007669"/>
    <property type="project" value="InterPro"/>
</dbReference>
<reference evidence="4 5" key="1">
    <citation type="submission" date="2016-06" db="EMBL/GenBank/DDBJ databases">
        <title>Complete genome sequence of a deep-branching marine Gamma Proteobacterium Woeseia oceani type strain XK5.</title>
        <authorList>
            <person name="Mu D."/>
            <person name="Du Z."/>
        </authorList>
    </citation>
    <scope>NUCLEOTIDE SEQUENCE [LARGE SCALE GENOMIC DNA]</scope>
    <source>
        <strain evidence="4 5">XK5</strain>
    </source>
</reference>
<organism evidence="4 5">
    <name type="scientific">Woeseia oceani</name>
    <dbReference type="NCBI Taxonomy" id="1548547"/>
    <lineage>
        <taxon>Bacteria</taxon>
        <taxon>Pseudomonadati</taxon>
        <taxon>Pseudomonadota</taxon>
        <taxon>Gammaproteobacteria</taxon>
        <taxon>Woeseiales</taxon>
        <taxon>Woeseiaceae</taxon>
        <taxon>Woeseia</taxon>
    </lineage>
</organism>
<dbReference type="GO" id="GO:0004252">
    <property type="term" value="F:serine-type endopeptidase activity"/>
    <property type="evidence" value="ECO:0007669"/>
    <property type="project" value="TreeGrafter"/>
</dbReference>
<dbReference type="KEGG" id="woc:BA177_12025"/>
<evidence type="ECO:0000259" key="3">
    <source>
        <dbReference type="Pfam" id="PF00326"/>
    </source>
</evidence>
<evidence type="ECO:0000313" key="5">
    <source>
        <dbReference type="Proteomes" id="UP000092695"/>
    </source>
</evidence>
<dbReference type="InterPro" id="IPR029058">
    <property type="entry name" value="AB_hydrolase_fold"/>
</dbReference>
<dbReference type="EMBL" id="CP016268">
    <property type="protein sequence ID" value="ANO51829.1"/>
    <property type="molecule type" value="Genomic_DNA"/>
</dbReference>
<accession>A0A193LHH1</accession>
<dbReference type="Pfam" id="PF00326">
    <property type="entry name" value="Peptidase_S9"/>
    <property type="match status" value="1"/>
</dbReference>
<feature type="signal peptide" evidence="2">
    <location>
        <begin position="1"/>
        <end position="25"/>
    </location>
</feature>
<keyword evidence="2" id="KW-0732">Signal</keyword>
<dbReference type="SUPFAM" id="SSF53474">
    <property type="entry name" value="alpha/beta-Hydrolases"/>
    <property type="match status" value="1"/>
</dbReference>
<evidence type="ECO:0000313" key="4">
    <source>
        <dbReference type="EMBL" id="ANO51829.1"/>
    </source>
</evidence>
<dbReference type="SUPFAM" id="SSF82171">
    <property type="entry name" value="DPP6 N-terminal domain-like"/>
    <property type="match status" value="1"/>
</dbReference>
<protein>
    <recommendedName>
        <fullName evidence="3">Peptidase S9 prolyl oligopeptidase catalytic domain-containing protein</fullName>
    </recommendedName>
</protein>
<dbReference type="PANTHER" id="PTHR42776:SF27">
    <property type="entry name" value="DIPEPTIDYL PEPTIDASE FAMILY MEMBER 6"/>
    <property type="match status" value="1"/>
</dbReference>
<feature type="chain" id="PRO_5008260225" description="Peptidase S9 prolyl oligopeptidase catalytic domain-containing protein" evidence="2">
    <location>
        <begin position="26"/>
        <end position="654"/>
    </location>
</feature>
<evidence type="ECO:0000256" key="1">
    <source>
        <dbReference type="ARBA" id="ARBA00022801"/>
    </source>
</evidence>
<feature type="domain" description="Peptidase S9 prolyl oligopeptidase catalytic" evidence="3">
    <location>
        <begin position="448"/>
        <end position="648"/>
    </location>
</feature>
<sequence>MQMTESRLFRLSLLLVVFGMSSASAAVEPYPLEYFALRAVVSNVELSPNGERLALLKIPTRDGNPVIEVYDARDLSKEPFRVNADPMEITRFFWVSDSNIAFVARQKIRDKIEGFNQGVYEFRLANFDVDARDIETFDELNGTISHLLPKEPEKIIVSFNPGAEQDSKLKEAFRPRAYYEFDLKRGTKKLLIRGKIDLAQIEFDGDGNPYTARGFDIGAGEFIWYFRRPGESKWSEMFRMDENSFEDFVVEGLDDAKAGNFLVTAHNGSDKSGLWSFNPDTQEFEELIYRRNDVNVAGVRFHSNSWTQPDTIAGVVYGTDKYRVEYFDELEGATIAQLEGLIPHAHEIRITSRSRDGNSMTVYNEGPRDPGTYYLIKDAKITTVGSKQPLLESEKLADVRYISYPSRDGLTIHGYLTVPNGEPPFPLVVMPHGGPFVSEVVGYDEWGQMLANNGYMVLQPQYRGSTNYGLKHFLAAFTDGSEAGYGMQDDKDDGALYLVKEGLADADRIAMYGWSYGGYAALVAASRTPQIYQCVLAGAAVADMTMQLNYYRDELRGAARISQLSYREGAINPIDETDKINVPMLLVHGDVDQRVPPAHMRRYLKKLADLEKDYRYVWLEGADHFYNTLFFDHKITLYQNLTGYLKNECGPGGL</sequence>
<name>A0A193LHH1_9GAMM</name>
<dbReference type="Gene3D" id="3.40.50.1820">
    <property type="entry name" value="alpha/beta hydrolase"/>
    <property type="match status" value="1"/>
</dbReference>
<dbReference type="PANTHER" id="PTHR42776">
    <property type="entry name" value="SERINE PEPTIDASE S9 FAMILY MEMBER"/>
    <property type="match status" value="1"/>
</dbReference>
<dbReference type="InterPro" id="IPR001375">
    <property type="entry name" value="Peptidase_S9_cat"/>
</dbReference>
<keyword evidence="5" id="KW-1185">Reference proteome</keyword>
<proteinExistence type="predicted"/>